<comment type="caution">
    <text evidence="1">The sequence shown here is derived from an EMBL/GenBank/DDBJ whole genome shotgun (WGS) entry which is preliminary data.</text>
</comment>
<evidence type="ECO:0000313" key="1">
    <source>
        <dbReference type="EMBL" id="KAE9015057.1"/>
    </source>
</evidence>
<gene>
    <name evidence="1" type="ORF">PR002_g14038</name>
</gene>
<evidence type="ECO:0000313" key="2">
    <source>
        <dbReference type="Proteomes" id="UP000435112"/>
    </source>
</evidence>
<proteinExistence type="predicted"/>
<name>A0A6A3LAX6_9STRA</name>
<reference evidence="1 2" key="1">
    <citation type="submission" date="2018-09" db="EMBL/GenBank/DDBJ databases">
        <title>Genomic investigation of the strawberry pathogen Phytophthora fragariae indicates pathogenicity is determined by transcriptional variation in three key races.</title>
        <authorList>
            <person name="Adams T.M."/>
            <person name="Armitage A.D."/>
            <person name="Sobczyk M.K."/>
            <person name="Bates H.J."/>
            <person name="Dunwell J.M."/>
            <person name="Nellist C.F."/>
            <person name="Harrison R.J."/>
        </authorList>
    </citation>
    <scope>NUCLEOTIDE SEQUENCE [LARGE SCALE GENOMIC DNA]</scope>
    <source>
        <strain evidence="1 2">SCRP324</strain>
    </source>
</reference>
<dbReference type="OrthoDB" id="10271503at2759"/>
<organism evidence="1 2">
    <name type="scientific">Phytophthora rubi</name>
    <dbReference type="NCBI Taxonomy" id="129364"/>
    <lineage>
        <taxon>Eukaryota</taxon>
        <taxon>Sar</taxon>
        <taxon>Stramenopiles</taxon>
        <taxon>Oomycota</taxon>
        <taxon>Peronosporomycetes</taxon>
        <taxon>Peronosporales</taxon>
        <taxon>Peronosporaceae</taxon>
        <taxon>Phytophthora</taxon>
    </lineage>
</organism>
<protein>
    <submittedName>
        <fullName evidence="1">Uncharacterized protein</fullName>
    </submittedName>
</protein>
<dbReference type="Proteomes" id="UP000435112">
    <property type="component" value="Unassembled WGS sequence"/>
</dbReference>
<accession>A0A6A3LAX6</accession>
<sequence length="197" mass="22802">MIRVVYKWDLLSEIEPPAALKEFQDLEFCCARVTHTDPYRSCRICEGSDHVMVERRLRCGSCTCTLYGSCLYTWKIWVLNDAACSTRYYNQPYENVCNGDHELVAKFANNIKATSNVLIDEARELMDKYVPEYLAFLDDNQKPYPSAATMEHNVAMVGPNGEQWHPTKLQTFKVKLKMMVNTYNENTFMKAIKNAKQ</sequence>
<dbReference type="AlphaFoldDB" id="A0A6A3LAX6"/>
<dbReference type="EMBL" id="QXFU01000957">
    <property type="protein sequence ID" value="KAE9015057.1"/>
    <property type="molecule type" value="Genomic_DNA"/>
</dbReference>